<dbReference type="RefSeq" id="WP_132244402.1">
    <property type="nucleotide sequence ID" value="NZ_SLWV01000008.1"/>
</dbReference>
<keyword evidence="4" id="KW-1185">Reference proteome</keyword>
<comment type="caution">
    <text evidence="3">The sequence shown here is derived from an EMBL/GenBank/DDBJ whole genome shotgun (WGS) entry which is preliminary data.</text>
</comment>
<dbReference type="EMBL" id="SLWV01000008">
    <property type="protein sequence ID" value="TCO76447.1"/>
    <property type="molecule type" value="Genomic_DNA"/>
</dbReference>
<dbReference type="Gene3D" id="3.30.750.140">
    <property type="match status" value="1"/>
</dbReference>
<keyword evidence="1" id="KW-0175">Coiled coil</keyword>
<feature type="domain" description="Flagellar hook-length control protein-like C-terminal" evidence="2">
    <location>
        <begin position="826"/>
        <end position="897"/>
    </location>
</feature>
<organism evidence="3 4">
    <name type="scientific">Marinisporobacter balticus</name>
    <dbReference type="NCBI Taxonomy" id="2018667"/>
    <lineage>
        <taxon>Bacteria</taxon>
        <taxon>Bacillati</taxon>
        <taxon>Bacillota</taxon>
        <taxon>Clostridia</taxon>
        <taxon>Peptostreptococcales</taxon>
        <taxon>Thermotaleaceae</taxon>
        <taxon>Marinisporobacter</taxon>
    </lineage>
</organism>
<evidence type="ECO:0000313" key="4">
    <source>
        <dbReference type="Proteomes" id="UP000294919"/>
    </source>
</evidence>
<dbReference type="Pfam" id="PF19753">
    <property type="entry name" value="DUF6240"/>
    <property type="match status" value="1"/>
</dbReference>
<keyword evidence="3" id="KW-0969">Cilium</keyword>
<dbReference type="InterPro" id="IPR021136">
    <property type="entry name" value="Flagellar_hook_control-like_C"/>
</dbReference>
<reference evidence="3 4" key="1">
    <citation type="submission" date="2019-03" db="EMBL/GenBank/DDBJ databases">
        <title>Genomic Encyclopedia of Type Strains, Phase IV (KMG-IV): sequencing the most valuable type-strain genomes for metagenomic binning, comparative biology and taxonomic classification.</title>
        <authorList>
            <person name="Goeker M."/>
        </authorList>
    </citation>
    <scope>NUCLEOTIDE SEQUENCE [LARGE SCALE GENOMIC DNA]</scope>
    <source>
        <strain evidence="3 4">DSM 102940</strain>
    </source>
</reference>
<feature type="coiled-coil region" evidence="1">
    <location>
        <begin position="758"/>
        <end position="792"/>
    </location>
</feature>
<keyword evidence="3" id="KW-0966">Cell projection</keyword>
<dbReference type="OrthoDB" id="1946634at2"/>
<sequence length="921" mass="106296">MKNFINLNYLSVQKRLGLAVKKTFDINGFLVNKDHNTVKVDIGNRVIEAVLKNPIKENVGNHILIDKSNIISMKICDKSEELKTQHQNSYEETLKMYGIESNNETLESFKTLEKFNVPVDKNAIETLIATQKYFDTIKQNLTYDMTIKLIDKSIDVEHDSIQKVADAVEEIKAEDEISAILKFLNGRKELTTEQAQEIARKIYGSSMGKDITNIIKSLYKEGTNITKNTIEEVYNVFYKLDKLEGVETDNFVELYKKGNELTIENLYNQKQYVKEGSIPAEEGVSAYATAVYEENTLQIKKTEEKDLCRMDEKIRFLLKDMNIEPTEETMKLAKEMIRKGTSLTKENINEILAMKKALKDLIEKFNIEDASKMLKRGMNLEKTDIREMAKLIGELTEGKSEQVKNMVDHIDRIKEIQIRLENLKEIKDTDLVKLLKNKVEFQLNKIEKVVFHQKPQNQSMYLKDHNRIDYPVKKGVDQIYKVSQIFHKIKTLDFNQIASHVSKGIIMTLKTIGDTYEGLKGTNNEINKTDTQQINNYLNTYKEDLNEISQPLAQIMDASKALLQNKVGLSISNMQYAFEAYGQYNRIRTSLTSKMIMDSIQEKEDLYNMKLEALDSYVMKKVLKGDPTNTHQESFKEESSKYEEVLNDEPKIKLEGVKELVGNITKIGKEEMSILPLMINNHMDLSLKEMESMSFLLKNQQQLGQKIGEVLQFLGNVQDPKLREELLKLERLSKDLSRRLKNGIPGIGKAYHELLGYIEDMQKEKSFSEEGNKELKKQMEDMRASLQMQKKINKKNFLQQLPIIVGNEIKNLQIYVPPTSMNKETRNMPLTVLMNLDTNNLGQIHMALKINKKEVDLAIGVEANKGKEQLKKQVSFLEEMLHNGGYTLKDVSFKVKDDIYLTEEMKGENKRRENTFLDITL</sequence>
<keyword evidence="3" id="KW-0282">Flagellum</keyword>
<evidence type="ECO:0000256" key="1">
    <source>
        <dbReference type="SAM" id="Coils"/>
    </source>
</evidence>
<dbReference type="InterPro" id="IPR046207">
    <property type="entry name" value="DUF6240"/>
</dbReference>
<dbReference type="Proteomes" id="UP000294919">
    <property type="component" value="Unassembled WGS sequence"/>
</dbReference>
<name>A0A4R2KUF8_9FIRM</name>
<dbReference type="Pfam" id="PF02120">
    <property type="entry name" value="Flg_hook"/>
    <property type="match status" value="1"/>
</dbReference>
<accession>A0A4R2KUF8</accession>
<dbReference type="InterPro" id="IPR038610">
    <property type="entry name" value="FliK-like_C_sf"/>
</dbReference>
<gene>
    <name evidence="3" type="ORF">EV214_10849</name>
</gene>
<proteinExistence type="predicted"/>
<evidence type="ECO:0000313" key="3">
    <source>
        <dbReference type="EMBL" id="TCO76447.1"/>
    </source>
</evidence>
<evidence type="ECO:0000259" key="2">
    <source>
        <dbReference type="Pfam" id="PF02120"/>
    </source>
</evidence>
<dbReference type="AlphaFoldDB" id="A0A4R2KUF8"/>
<protein>
    <submittedName>
        <fullName evidence="3">Flagellar hook-length control protein FliK</fullName>
    </submittedName>
</protein>